<feature type="region of interest" description="Disordered" evidence="1">
    <location>
        <begin position="172"/>
        <end position="223"/>
    </location>
</feature>
<keyword evidence="5" id="KW-1185">Reference proteome</keyword>
<organism evidence="4 5">
    <name type="scientific">Puniceicoccus vermicola</name>
    <dbReference type="NCBI Taxonomy" id="388746"/>
    <lineage>
        <taxon>Bacteria</taxon>
        <taxon>Pseudomonadati</taxon>
        <taxon>Verrucomicrobiota</taxon>
        <taxon>Opitutia</taxon>
        <taxon>Puniceicoccales</taxon>
        <taxon>Puniceicoccaceae</taxon>
        <taxon>Puniceicoccus</taxon>
    </lineage>
</organism>
<dbReference type="Proteomes" id="UP000525652">
    <property type="component" value="Unassembled WGS sequence"/>
</dbReference>
<evidence type="ECO:0000256" key="1">
    <source>
        <dbReference type="SAM" id="MobiDB-lite"/>
    </source>
</evidence>
<feature type="region of interest" description="Disordered" evidence="1">
    <location>
        <begin position="57"/>
        <end position="123"/>
    </location>
</feature>
<proteinExistence type="predicted"/>
<feature type="domain" description="GYF" evidence="3">
    <location>
        <begin position="5"/>
        <end position="55"/>
    </location>
</feature>
<feature type="transmembrane region" description="Helical" evidence="2">
    <location>
        <begin position="295"/>
        <end position="314"/>
    </location>
</feature>
<comment type="caution">
    <text evidence="4">The sequence shown here is derived from an EMBL/GenBank/DDBJ whole genome shotgun (WGS) entry which is preliminary data.</text>
</comment>
<evidence type="ECO:0000313" key="4">
    <source>
        <dbReference type="EMBL" id="MBC2601937.1"/>
    </source>
</evidence>
<dbReference type="EMBL" id="JACHVA010000080">
    <property type="protein sequence ID" value="MBC2601937.1"/>
    <property type="molecule type" value="Genomic_DNA"/>
</dbReference>
<sequence>MDEYYVRAPQAEQADGPFTIEQLRELASSEIIQSETLYYVEGMDDFAPFSENPELWNQVSSTSAEKPKALKLRSSQPASPEPPPTSAPSEETTPAAPEEPPPAAHQYFVRAPESETADGPFSLGQLRELADSKVITDSTLYFYEGMEDFAPIESNPALWGEIKPAAKPALKLRSANKPKAPPPEDTVASEETSVESGKRKREKVPSKSEAAEPQASPYDESGDVDRMLAAAEGKTEQTRHVQRLKKSRERAVAVLLPGIVLSLLMGISVIVQPYWETIYGMFQSGDYSLDFLLENWIFFFAIVDLFLAIGIGLGQTGLFPLLRLRAGIGLGFFFYLFYSRMEWEAMGAMSALQIGLLGATLCARFSTTAFFSLLALGGAGVMIWLAWFQGIAF</sequence>
<dbReference type="AlphaFoldDB" id="A0A7X1AXX9"/>
<keyword evidence="2" id="KW-0472">Membrane</keyword>
<accession>A0A7X1AXX9</accession>
<feature type="transmembrane region" description="Helical" evidence="2">
    <location>
        <begin position="321"/>
        <end position="339"/>
    </location>
</feature>
<dbReference type="Pfam" id="PF14237">
    <property type="entry name" value="GYF_2"/>
    <property type="match status" value="2"/>
</dbReference>
<feature type="transmembrane region" description="Helical" evidence="2">
    <location>
        <begin position="345"/>
        <end position="363"/>
    </location>
</feature>
<keyword evidence="2" id="KW-1133">Transmembrane helix</keyword>
<gene>
    <name evidence="4" type="ORF">H5P30_09105</name>
</gene>
<protein>
    <submittedName>
        <fullName evidence="4">DUF4339 domain-containing protein</fullName>
    </submittedName>
</protein>
<evidence type="ECO:0000259" key="3">
    <source>
        <dbReference type="Pfam" id="PF14237"/>
    </source>
</evidence>
<keyword evidence="2" id="KW-0812">Transmembrane</keyword>
<feature type="domain" description="GYF" evidence="3">
    <location>
        <begin position="116"/>
        <end position="158"/>
    </location>
</feature>
<dbReference type="RefSeq" id="WP_185692637.1">
    <property type="nucleotide sequence ID" value="NZ_JACHVA010000080.1"/>
</dbReference>
<dbReference type="InterPro" id="IPR025640">
    <property type="entry name" value="GYF_2"/>
</dbReference>
<feature type="transmembrane region" description="Helical" evidence="2">
    <location>
        <begin position="370"/>
        <end position="388"/>
    </location>
</feature>
<evidence type="ECO:0000313" key="5">
    <source>
        <dbReference type="Proteomes" id="UP000525652"/>
    </source>
</evidence>
<name>A0A7X1AXX9_9BACT</name>
<reference evidence="4 5" key="1">
    <citation type="submission" date="2020-07" db="EMBL/GenBank/DDBJ databases">
        <authorList>
            <person name="Feng X."/>
        </authorList>
    </citation>
    <scope>NUCLEOTIDE SEQUENCE [LARGE SCALE GENOMIC DNA]</scope>
    <source>
        <strain evidence="4 5">JCM14086</strain>
    </source>
</reference>
<feature type="transmembrane region" description="Helical" evidence="2">
    <location>
        <begin position="252"/>
        <end position="275"/>
    </location>
</feature>
<feature type="compositionally biased region" description="Low complexity" evidence="1">
    <location>
        <begin position="87"/>
        <end position="96"/>
    </location>
</feature>
<evidence type="ECO:0000256" key="2">
    <source>
        <dbReference type="SAM" id="Phobius"/>
    </source>
</evidence>